<name>A0A8J3I4N7_9CHLR</name>
<evidence type="ECO:0000313" key="2">
    <source>
        <dbReference type="Proteomes" id="UP000612362"/>
    </source>
</evidence>
<dbReference type="EMBL" id="BNJF01000001">
    <property type="protein sequence ID" value="GHO45364.1"/>
    <property type="molecule type" value="Genomic_DNA"/>
</dbReference>
<accession>A0A8J3I4N7</accession>
<comment type="caution">
    <text evidence="1">The sequence shown here is derived from an EMBL/GenBank/DDBJ whole genome shotgun (WGS) entry which is preliminary data.</text>
</comment>
<keyword evidence="2" id="KW-1185">Reference proteome</keyword>
<gene>
    <name evidence="1" type="ORF">KSX_35270</name>
</gene>
<dbReference type="AlphaFoldDB" id="A0A8J3I4N7"/>
<evidence type="ECO:0000313" key="1">
    <source>
        <dbReference type="EMBL" id="GHO45364.1"/>
    </source>
</evidence>
<dbReference type="RefSeq" id="WP_220194702.1">
    <property type="nucleotide sequence ID" value="NZ_BNJF01000001.1"/>
</dbReference>
<sequence>MSQPNEELARQLHQAWQAAWKREHGGERRMKPVKQDQQWIRRNGTNEVDIAATDFRDLPTDWQAENLASAKAAIDIVQQLKREGKSLNDEATLEEASARLHVNWLSRNGSWASAIQRRPYNRLPEPEKEKDRVVIRLAIQLVG</sequence>
<organism evidence="1 2">
    <name type="scientific">Ktedonospora formicarum</name>
    <dbReference type="NCBI Taxonomy" id="2778364"/>
    <lineage>
        <taxon>Bacteria</taxon>
        <taxon>Bacillati</taxon>
        <taxon>Chloroflexota</taxon>
        <taxon>Ktedonobacteria</taxon>
        <taxon>Ktedonobacterales</taxon>
        <taxon>Ktedonobacteraceae</taxon>
        <taxon>Ktedonospora</taxon>
    </lineage>
</organism>
<proteinExistence type="predicted"/>
<dbReference type="Proteomes" id="UP000612362">
    <property type="component" value="Unassembled WGS sequence"/>
</dbReference>
<protein>
    <submittedName>
        <fullName evidence="1">Uncharacterized protein</fullName>
    </submittedName>
</protein>
<reference evidence="1" key="1">
    <citation type="submission" date="2020-10" db="EMBL/GenBank/DDBJ databases">
        <title>Taxonomic study of unclassified bacteria belonging to the class Ktedonobacteria.</title>
        <authorList>
            <person name="Yabe S."/>
            <person name="Wang C.M."/>
            <person name="Zheng Y."/>
            <person name="Sakai Y."/>
            <person name="Cavaletti L."/>
            <person name="Monciardini P."/>
            <person name="Donadio S."/>
        </authorList>
    </citation>
    <scope>NUCLEOTIDE SEQUENCE</scope>
    <source>
        <strain evidence="1">SOSP1-1</strain>
    </source>
</reference>